<feature type="region of interest" description="Disordered" evidence="1">
    <location>
        <begin position="1"/>
        <end position="21"/>
    </location>
</feature>
<dbReference type="EMBL" id="JAENGY010001614">
    <property type="protein sequence ID" value="KAG6948077.1"/>
    <property type="molecule type" value="Genomic_DNA"/>
</dbReference>
<name>A0A8J5IAH0_9STRA</name>
<evidence type="ECO:0000256" key="1">
    <source>
        <dbReference type="SAM" id="MobiDB-lite"/>
    </source>
</evidence>
<evidence type="ECO:0000313" key="3">
    <source>
        <dbReference type="Proteomes" id="UP000709295"/>
    </source>
</evidence>
<comment type="caution">
    <text evidence="2">The sequence shown here is derived from an EMBL/GenBank/DDBJ whole genome shotgun (WGS) entry which is preliminary data.</text>
</comment>
<evidence type="ECO:0000313" key="2">
    <source>
        <dbReference type="EMBL" id="KAG6948077.1"/>
    </source>
</evidence>
<sequence length="69" mass="7559">MTTRPTSLMQPRRGPATRMPIMPDHIRRLIPRDRDGREPCLRYLGGGMCSAAICPSPPHLSLGVTPAPP</sequence>
<dbReference type="Proteomes" id="UP000709295">
    <property type="component" value="Unassembled WGS sequence"/>
</dbReference>
<reference evidence="2" key="1">
    <citation type="submission" date="2021-01" db="EMBL/GenBank/DDBJ databases">
        <title>Phytophthora aleatoria, a newly-described species from Pinus radiata is distinct from Phytophthora cactorum isolates based on comparative genomics.</title>
        <authorList>
            <person name="Mcdougal R."/>
            <person name="Panda P."/>
            <person name="Williams N."/>
            <person name="Studholme D.J."/>
        </authorList>
    </citation>
    <scope>NUCLEOTIDE SEQUENCE</scope>
    <source>
        <strain evidence="2">NZFS 4037</strain>
    </source>
</reference>
<proteinExistence type="predicted"/>
<protein>
    <submittedName>
        <fullName evidence="2">Uncharacterized protein</fullName>
    </submittedName>
</protein>
<dbReference type="AlphaFoldDB" id="A0A8J5IAH0"/>
<keyword evidence="3" id="KW-1185">Reference proteome</keyword>
<accession>A0A8J5IAH0</accession>
<organism evidence="2 3">
    <name type="scientific">Phytophthora aleatoria</name>
    <dbReference type="NCBI Taxonomy" id="2496075"/>
    <lineage>
        <taxon>Eukaryota</taxon>
        <taxon>Sar</taxon>
        <taxon>Stramenopiles</taxon>
        <taxon>Oomycota</taxon>
        <taxon>Peronosporomycetes</taxon>
        <taxon>Peronosporales</taxon>
        <taxon>Peronosporaceae</taxon>
        <taxon>Phytophthora</taxon>
    </lineage>
</organism>
<gene>
    <name evidence="2" type="ORF">JG688_00015257</name>
</gene>